<dbReference type="HOGENOM" id="CLU_1512619_0_0_1"/>
<feature type="compositionally biased region" description="Low complexity" evidence="1">
    <location>
        <begin position="157"/>
        <end position="167"/>
    </location>
</feature>
<name>W1PQU4_AMBTC</name>
<dbReference type="EMBL" id="KI392979">
    <property type="protein sequence ID" value="ERN10081.1"/>
    <property type="molecule type" value="Genomic_DNA"/>
</dbReference>
<gene>
    <name evidence="2" type="ORF">AMTR_s00013p00258710</name>
</gene>
<feature type="region of interest" description="Disordered" evidence="1">
    <location>
        <begin position="157"/>
        <end position="178"/>
    </location>
</feature>
<evidence type="ECO:0000313" key="2">
    <source>
        <dbReference type="EMBL" id="ERN10081.1"/>
    </source>
</evidence>
<protein>
    <submittedName>
        <fullName evidence="2">Uncharacterized protein</fullName>
    </submittedName>
</protein>
<accession>W1PQU4</accession>
<dbReference type="AlphaFoldDB" id="W1PQU4"/>
<proteinExistence type="predicted"/>
<dbReference type="Proteomes" id="UP000017836">
    <property type="component" value="Unassembled WGS sequence"/>
</dbReference>
<sequence>MKLLIQGNSGDACEHSQLQKEVEVIFGHVLKSTETYISSKLVLQWGGFHVHQSPAPTANGQRSPDQRAESVQNLPRPHFHMQFKGDSLICPPKKDAPIRWLPLPPGEFKLNFDVSPAKIMKEEFWPTIPGLIKYVTPMKLKQASSCNGRGRATIESIDSSSKVTSSIAANKSIPVPGS</sequence>
<organism evidence="2 3">
    <name type="scientific">Amborella trichopoda</name>
    <dbReference type="NCBI Taxonomy" id="13333"/>
    <lineage>
        <taxon>Eukaryota</taxon>
        <taxon>Viridiplantae</taxon>
        <taxon>Streptophyta</taxon>
        <taxon>Embryophyta</taxon>
        <taxon>Tracheophyta</taxon>
        <taxon>Spermatophyta</taxon>
        <taxon>Magnoliopsida</taxon>
        <taxon>Amborellales</taxon>
        <taxon>Amborellaceae</taxon>
        <taxon>Amborella</taxon>
    </lineage>
</organism>
<dbReference type="Gramene" id="ERN10081">
    <property type="protein sequence ID" value="ERN10081"/>
    <property type="gene ID" value="AMTR_s00013p00258710"/>
</dbReference>
<reference evidence="3" key="1">
    <citation type="journal article" date="2013" name="Science">
        <title>The Amborella genome and the evolution of flowering plants.</title>
        <authorList>
            <consortium name="Amborella Genome Project"/>
        </authorList>
    </citation>
    <scope>NUCLEOTIDE SEQUENCE [LARGE SCALE GENOMIC DNA]</scope>
</reference>
<evidence type="ECO:0000313" key="3">
    <source>
        <dbReference type="Proteomes" id="UP000017836"/>
    </source>
</evidence>
<keyword evidence="3" id="KW-1185">Reference proteome</keyword>
<evidence type="ECO:0000256" key="1">
    <source>
        <dbReference type="SAM" id="MobiDB-lite"/>
    </source>
</evidence>